<dbReference type="AlphaFoldDB" id="A0A261FBG9"/>
<keyword evidence="2" id="KW-1185">Reference proteome</keyword>
<dbReference type="RefSeq" id="WP_094690013.1">
    <property type="nucleotide sequence ID" value="NZ_JACBYZ010000001.1"/>
</dbReference>
<dbReference type="Proteomes" id="UP000228976">
    <property type="component" value="Unassembled WGS sequence"/>
</dbReference>
<organism evidence="1 2">
    <name type="scientific">Aeriscardovia aeriphila</name>
    <dbReference type="NCBI Taxonomy" id="218139"/>
    <lineage>
        <taxon>Bacteria</taxon>
        <taxon>Bacillati</taxon>
        <taxon>Actinomycetota</taxon>
        <taxon>Actinomycetes</taxon>
        <taxon>Bifidobacteriales</taxon>
        <taxon>Bifidobacteriaceae</taxon>
        <taxon>Aeriscardovia</taxon>
    </lineage>
</organism>
<accession>A0A261FBG9</accession>
<evidence type="ECO:0000313" key="2">
    <source>
        <dbReference type="Proteomes" id="UP000228976"/>
    </source>
</evidence>
<protein>
    <submittedName>
        <fullName evidence="1">Uncharacterized protein</fullName>
    </submittedName>
</protein>
<sequence length="178" mass="19983">MPNESSYGISEDKVTLQKTATPLKLNKMVSDHTNIMVGEVIKKEVIADPIFGIVTENTFSVIGVLKGDHKPHDKVIIREVGATEEPWHLKEKQVLLLFTVLPRDQEDRKELKENWGDQEAASVAAEYALTHINDFTTLTTEPFSSNKVDNVSFSKVFLLKKAQLPNEVTLGQIKKLVK</sequence>
<name>A0A261FBG9_9BIFI</name>
<reference evidence="1 2" key="1">
    <citation type="journal article" date="2017" name="BMC Genomics">
        <title>Comparative genomic and phylogenomic analyses of the Bifidobacteriaceae family.</title>
        <authorList>
            <person name="Lugli G.A."/>
            <person name="Milani C."/>
            <person name="Turroni F."/>
            <person name="Duranti S."/>
            <person name="Mancabelli L."/>
            <person name="Mangifesta M."/>
            <person name="Ferrario C."/>
            <person name="Modesto M."/>
            <person name="Mattarelli P."/>
            <person name="Jiri K."/>
            <person name="van Sinderen D."/>
            <person name="Ventura M."/>
        </authorList>
    </citation>
    <scope>NUCLEOTIDE SEQUENCE [LARGE SCALE GENOMIC DNA]</scope>
    <source>
        <strain evidence="1 2">LMG 21773</strain>
    </source>
</reference>
<gene>
    <name evidence="1" type="ORF">AEAE_0988</name>
</gene>
<dbReference type="EMBL" id="MWWU01000002">
    <property type="protein sequence ID" value="OZG56500.1"/>
    <property type="molecule type" value="Genomic_DNA"/>
</dbReference>
<evidence type="ECO:0000313" key="1">
    <source>
        <dbReference type="EMBL" id="OZG56500.1"/>
    </source>
</evidence>
<proteinExistence type="predicted"/>
<comment type="caution">
    <text evidence="1">The sequence shown here is derived from an EMBL/GenBank/DDBJ whole genome shotgun (WGS) entry which is preliminary data.</text>
</comment>